<evidence type="ECO:0000259" key="10">
    <source>
        <dbReference type="Pfam" id="PF01288"/>
    </source>
</evidence>
<keyword evidence="4" id="KW-0808">Transferase</keyword>
<accession>A0ABP8P5N3</accession>
<feature type="region of interest" description="Disordered" evidence="9">
    <location>
        <begin position="1"/>
        <end position="22"/>
    </location>
</feature>
<evidence type="ECO:0000256" key="4">
    <source>
        <dbReference type="ARBA" id="ARBA00022679"/>
    </source>
</evidence>
<feature type="domain" description="7,8-dihydro-6-hydroxymethylpterin-pyrophosphokinase" evidence="10">
    <location>
        <begin position="31"/>
        <end position="163"/>
    </location>
</feature>
<dbReference type="SUPFAM" id="SSF55083">
    <property type="entry name" value="6-hydroxymethyl-7,8-dihydropterin pyrophosphokinase, HPPK"/>
    <property type="match status" value="1"/>
</dbReference>
<reference evidence="12" key="1">
    <citation type="journal article" date="2019" name="Int. J. Syst. Evol. Microbiol.">
        <title>The Global Catalogue of Microorganisms (GCM) 10K type strain sequencing project: providing services to taxonomists for standard genome sequencing and annotation.</title>
        <authorList>
            <consortium name="The Broad Institute Genomics Platform"/>
            <consortium name="The Broad Institute Genome Sequencing Center for Infectious Disease"/>
            <person name="Wu L."/>
            <person name="Ma J."/>
        </authorList>
    </citation>
    <scope>NUCLEOTIDE SEQUENCE [LARGE SCALE GENOMIC DNA]</scope>
    <source>
        <strain evidence="12">JCM 17839</strain>
    </source>
</reference>
<evidence type="ECO:0000256" key="3">
    <source>
        <dbReference type="ARBA" id="ARBA00013253"/>
    </source>
</evidence>
<keyword evidence="8" id="KW-0289">Folate biosynthesis</keyword>
<evidence type="ECO:0000256" key="7">
    <source>
        <dbReference type="ARBA" id="ARBA00022840"/>
    </source>
</evidence>
<dbReference type="PANTHER" id="PTHR43071:SF1">
    <property type="entry name" value="2-AMINO-4-HYDROXY-6-HYDROXYMETHYLDIHYDROPTERIDINE PYROPHOSPHOKINASE"/>
    <property type="match status" value="1"/>
</dbReference>
<dbReference type="RefSeq" id="WP_345184783.1">
    <property type="nucleotide sequence ID" value="NZ_BAABGP010000005.1"/>
</dbReference>
<dbReference type="PANTHER" id="PTHR43071">
    <property type="entry name" value="2-AMINO-4-HYDROXY-6-HYDROXYMETHYLDIHYDROPTERIDINE PYROPHOSPHOKINASE"/>
    <property type="match status" value="1"/>
</dbReference>
<dbReference type="EMBL" id="BAABGP010000005">
    <property type="protein sequence ID" value="GAA4481109.1"/>
    <property type="molecule type" value="Genomic_DNA"/>
</dbReference>
<dbReference type="InterPro" id="IPR000550">
    <property type="entry name" value="Hppk"/>
</dbReference>
<dbReference type="Gene3D" id="3.30.70.560">
    <property type="entry name" value="7,8-Dihydro-6-hydroxymethylpterin-pyrophosphokinase HPPK"/>
    <property type="match status" value="1"/>
</dbReference>
<gene>
    <name evidence="11" type="ORF">GCM10023171_09040</name>
</gene>
<evidence type="ECO:0000313" key="12">
    <source>
        <dbReference type="Proteomes" id="UP001500731"/>
    </source>
</evidence>
<comment type="pathway">
    <text evidence="2">Cofactor biosynthesis; tetrahydrofolate biosynthesis; 2-amino-4-hydroxy-6-hydroxymethyl-7,8-dihydropteridine diphosphate from 7,8-dihydroneopterin triphosphate: step 4/4.</text>
</comment>
<dbReference type="EC" id="2.7.6.3" evidence="3"/>
<evidence type="ECO:0000256" key="6">
    <source>
        <dbReference type="ARBA" id="ARBA00022777"/>
    </source>
</evidence>
<keyword evidence="7" id="KW-0067">ATP-binding</keyword>
<organism evidence="11 12">
    <name type="scientific">Microbacterium panaciterrae</name>
    <dbReference type="NCBI Taxonomy" id="985759"/>
    <lineage>
        <taxon>Bacteria</taxon>
        <taxon>Bacillati</taxon>
        <taxon>Actinomycetota</taxon>
        <taxon>Actinomycetes</taxon>
        <taxon>Micrococcales</taxon>
        <taxon>Microbacteriaceae</taxon>
        <taxon>Microbacterium</taxon>
    </lineage>
</organism>
<proteinExistence type="predicted"/>
<dbReference type="Proteomes" id="UP001500731">
    <property type="component" value="Unassembled WGS sequence"/>
</dbReference>
<evidence type="ECO:0000256" key="5">
    <source>
        <dbReference type="ARBA" id="ARBA00022741"/>
    </source>
</evidence>
<comment type="catalytic activity">
    <reaction evidence="1">
        <text>6-hydroxymethyl-7,8-dihydropterin + ATP = (7,8-dihydropterin-6-yl)methyl diphosphate + AMP + H(+)</text>
        <dbReference type="Rhea" id="RHEA:11412"/>
        <dbReference type="ChEBI" id="CHEBI:15378"/>
        <dbReference type="ChEBI" id="CHEBI:30616"/>
        <dbReference type="ChEBI" id="CHEBI:44841"/>
        <dbReference type="ChEBI" id="CHEBI:72950"/>
        <dbReference type="ChEBI" id="CHEBI:456215"/>
        <dbReference type="EC" id="2.7.6.3"/>
    </reaction>
</comment>
<evidence type="ECO:0000256" key="2">
    <source>
        <dbReference type="ARBA" id="ARBA00005051"/>
    </source>
</evidence>
<evidence type="ECO:0000256" key="9">
    <source>
        <dbReference type="SAM" id="MobiDB-lite"/>
    </source>
</evidence>
<feature type="compositionally biased region" description="Pro residues" evidence="9">
    <location>
        <begin position="1"/>
        <end position="11"/>
    </location>
</feature>
<dbReference type="Pfam" id="PF01288">
    <property type="entry name" value="HPPK"/>
    <property type="match status" value="1"/>
</dbReference>
<evidence type="ECO:0000256" key="8">
    <source>
        <dbReference type="ARBA" id="ARBA00022909"/>
    </source>
</evidence>
<keyword evidence="12" id="KW-1185">Reference proteome</keyword>
<sequence length="198" mass="21181">MSPIHPIPPVPRGRRLPVLDPRPGDEPVQAVVALGSNLGDTTATIDDAVRAIRRLPLVDDVRVSRLITTVAVRPDGPDPDAPRYANAVAIVTTRLAPQVLLGMLHAIEEQHGRIRAERWGDRTLDLDLIAYGDVRSSEEHLLLPHPRAAERTFVLAPWLELDPDAVLPGKGRVADLLAALENDGDDDGTAGAAPGSGT</sequence>
<evidence type="ECO:0000256" key="1">
    <source>
        <dbReference type="ARBA" id="ARBA00000198"/>
    </source>
</evidence>
<comment type="caution">
    <text evidence="11">The sequence shown here is derived from an EMBL/GenBank/DDBJ whole genome shotgun (WGS) entry which is preliminary data.</text>
</comment>
<dbReference type="InterPro" id="IPR035907">
    <property type="entry name" value="Hppk_sf"/>
</dbReference>
<protein>
    <recommendedName>
        <fullName evidence="3">2-amino-4-hydroxy-6-hydroxymethyldihydropteridine diphosphokinase</fullName>
        <ecNumber evidence="3">2.7.6.3</ecNumber>
    </recommendedName>
</protein>
<name>A0ABP8P5N3_9MICO</name>
<keyword evidence="6" id="KW-0418">Kinase</keyword>
<dbReference type="CDD" id="cd00483">
    <property type="entry name" value="HPPK"/>
    <property type="match status" value="1"/>
</dbReference>
<evidence type="ECO:0000313" key="11">
    <source>
        <dbReference type="EMBL" id="GAA4481109.1"/>
    </source>
</evidence>
<keyword evidence="5" id="KW-0547">Nucleotide-binding</keyword>
<dbReference type="NCBIfam" id="TIGR01498">
    <property type="entry name" value="folK"/>
    <property type="match status" value="1"/>
</dbReference>